<dbReference type="Proteomes" id="UP001520878">
    <property type="component" value="Unassembled WGS sequence"/>
</dbReference>
<feature type="transmembrane region" description="Helical" evidence="1">
    <location>
        <begin position="210"/>
        <end position="229"/>
    </location>
</feature>
<feature type="transmembrane region" description="Helical" evidence="1">
    <location>
        <begin position="110"/>
        <end position="129"/>
    </location>
</feature>
<evidence type="ECO:0000313" key="2">
    <source>
        <dbReference type="EMBL" id="MCC2617722.1"/>
    </source>
</evidence>
<reference evidence="2 3" key="1">
    <citation type="submission" date="2021-10" db="EMBL/GenBank/DDBJ databases">
        <title>Draft genome of Aestuariibacter halophilus JC2043.</title>
        <authorList>
            <person name="Emsley S.A."/>
            <person name="Pfannmuller K.M."/>
            <person name="Ushijima B."/>
            <person name="Saw J.H."/>
            <person name="Videau P."/>
        </authorList>
    </citation>
    <scope>NUCLEOTIDE SEQUENCE [LARGE SCALE GENOMIC DNA]</scope>
    <source>
        <strain evidence="2 3">JC2043</strain>
    </source>
</reference>
<feature type="transmembrane region" description="Helical" evidence="1">
    <location>
        <begin position="168"/>
        <end position="190"/>
    </location>
</feature>
<dbReference type="Pfam" id="PF10067">
    <property type="entry name" value="DUF2306"/>
    <property type="match status" value="1"/>
</dbReference>
<keyword evidence="3" id="KW-1185">Reference proteome</keyword>
<gene>
    <name evidence="2" type="ORF">LJ739_15830</name>
</gene>
<keyword evidence="1" id="KW-0812">Transmembrane</keyword>
<feature type="transmembrane region" description="Helical" evidence="1">
    <location>
        <begin position="74"/>
        <end position="98"/>
    </location>
</feature>
<dbReference type="InterPro" id="IPR018750">
    <property type="entry name" value="DUF2306_membrane"/>
</dbReference>
<evidence type="ECO:0000256" key="1">
    <source>
        <dbReference type="SAM" id="Phobius"/>
    </source>
</evidence>
<feature type="transmembrane region" description="Helical" evidence="1">
    <location>
        <begin position="238"/>
        <end position="264"/>
    </location>
</feature>
<feature type="transmembrane region" description="Helical" evidence="1">
    <location>
        <begin position="135"/>
        <end position="156"/>
    </location>
</feature>
<feature type="transmembrane region" description="Helical" evidence="1">
    <location>
        <begin position="27"/>
        <end position="54"/>
    </location>
</feature>
<sequence>MSGSVISSGMFGLQNAKTALDISVKSWFAIALVGQWAFALYVFFIYALTLAFGVDITDISPASGVRETEGFDRVVFFSHIVPSVYLSLFGLFQLVPAIRNRFRGFHRWNGRLFLVLGLCGALTGLYLQWIKGLNFSQGVTVNGLLILLAVAATWYYAVNRRFDLHMRWAVHTFILVNGVWSFRLYLMGWYLVNQGPNGNTPNVNGPMDVFLSFACYLIPMAIAELYFWVKRQRHNHKVWAATTVMTIGALITLIGVFAAITMMWTPRIAKVLTVI</sequence>
<keyword evidence="1" id="KW-0472">Membrane</keyword>
<name>A0ABS8GAW0_9ALTE</name>
<keyword evidence="1" id="KW-1133">Transmembrane helix</keyword>
<dbReference type="EMBL" id="JAJEWP010000005">
    <property type="protein sequence ID" value="MCC2617722.1"/>
    <property type="molecule type" value="Genomic_DNA"/>
</dbReference>
<organism evidence="2 3">
    <name type="scientific">Fluctibacter halophilus</name>
    <dbReference type="NCBI Taxonomy" id="226011"/>
    <lineage>
        <taxon>Bacteria</taxon>
        <taxon>Pseudomonadati</taxon>
        <taxon>Pseudomonadota</taxon>
        <taxon>Gammaproteobacteria</taxon>
        <taxon>Alteromonadales</taxon>
        <taxon>Alteromonadaceae</taxon>
        <taxon>Fluctibacter</taxon>
    </lineage>
</organism>
<accession>A0ABS8GAW0</accession>
<dbReference type="RefSeq" id="WP_229162064.1">
    <property type="nucleotide sequence ID" value="NZ_JAJEWP010000005.1"/>
</dbReference>
<comment type="caution">
    <text evidence="2">The sequence shown here is derived from an EMBL/GenBank/DDBJ whole genome shotgun (WGS) entry which is preliminary data.</text>
</comment>
<proteinExistence type="predicted"/>
<protein>
    <submittedName>
        <fullName evidence="2">DUF2306 domain-containing protein</fullName>
    </submittedName>
</protein>
<evidence type="ECO:0000313" key="3">
    <source>
        <dbReference type="Proteomes" id="UP001520878"/>
    </source>
</evidence>